<evidence type="ECO:0000259" key="7">
    <source>
        <dbReference type="PROSITE" id="PS50103"/>
    </source>
</evidence>
<feature type="domain" description="C3H1-type" evidence="7">
    <location>
        <begin position="90"/>
        <end position="117"/>
    </location>
</feature>
<dbReference type="SMART" id="SM00356">
    <property type="entry name" value="ZnF_C3H1"/>
    <property type="match status" value="2"/>
</dbReference>
<dbReference type="Pfam" id="PF00642">
    <property type="entry name" value="zf-CCCH"/>
    <property type="match status" value="1"/>
</dbReference>
<organism evidence="8 9">
    <name type="scientific">Hesseltinella vesiculosa</name>
    <dbReference type="NCBI Taxonomy" id="101127"/>
    <lineage>
        <taxon>Eukaryota</taxon>
        <taxon>Fungi</taxon>
        <taxon>Fungi incertae sedis</taxon>
        <taxon>Mucoromycota</taxon>
        <taxon>Mucoromycotina</taxon>
        <taxon>Mucoromycetes</taxon>
        <taxon>Mucorales</taxon>
        <taxon>Cunninghamellaceae</taxon>
        <taxon>Hesseltinella</taxon>
    </lineage>
</organism>
<sequence>MTDHSIPSDLIDSMDNMYVSMLSKSTPSRSPMVHLQRSKSQHTSFGHDTPPLPSKSQSKPSNLSHVPCKFFKQGTCTAGANCIFSHNLTPSTETVCKYFLKGNCKFGSKCALLHTMVPSDVRKLLHHPSSSTSPTSMMYPPAQGSPSSNMWCSSLGYSSTMEYELDPRLRPLPQSHHRLASQQSSFQQQVPFRYSSSLGSAQHEPSPTMLGSPSQQKLTSIAEIFQRTAPHAASADDRPSPYPFHHQPQPFPPRPPPPSLASSSSSLSHARAHSYVDQPSSFATPTTPSYLENDIWSSSPFRPNALTSSRAINIPNPNRPTLASSPYSLQSHTSSLPHPSFSAAAAPSPFPATESPIWTDSWTRMTHPPPPPPATSRRQDFTLDLDDGMPEPPFHLDPASLYHEAFGSPTTTPSSHTALLTTKFHVPGLTPPSLDEQEDPFFMEDPASLPPQQDLGPNLGFYSSLVRPN</sequence>
<feature type="region of interest" description="Disordered" evidence="6">
    <location>
        <begin position="229"/>
        <end position="283"/>
    </location>
</feature>
<dbReference type="InterPro" id="IPR041367">
    <property type="entry name" value="Znf-CCCH_4"/>
</dbReference>
<evidence type="ECO:0000256" key="5">
    <source>
        <dbReference type="PROSITE-ProRule" id="PRU00723"/>
    </source>
</evidence>
<evidence type="ECO:0000256" key="2">
    <source>
        <dbReference type="ARBA" id="ARBA00022737"/>
    </source>
</evidence>
<keyword evidence="3 5" id="KW-0863">Zinc-finger</keyword>
<dbReference type="EMBL" id="MCGT01000027">
    <property type="protein sequence ID" value="ORX49101.1"/>
    <property type="molecule type" value="Genomic_DNA"/>
</dbReference>
<dbReference type="InterPro" id="IPR036855">
    <property type="entry name" value="Znf_CCCH_sf"/>
</dbReference>
<proteinExistence type="predicted"/>
<keyword evidence="4 5" id="KW-0862">Zinc</keyword>
<gene>
    <name evidence="8" type="ORF">DM01DRAFT_1385246</name>
</gene>
<dbReference type="GO" id="GO:0061630">
    <property type="term" value="F:ubiquitin protein ligase activity"/>
    <property type="evidence" value="ECO:0007669"/>
    <property type="project" value="InterPro"/>
</dbReference>
<dbReference type="SUPFAM" id="SSF90229">
    <property type="entry name" value="CCCH zinc finger"/>
    <property type="match status" value="2"/>
</dbReference>
<comment type="caution">
    <text evidence="8">The sequence shown here is derived from an EMBL/GenBank/DDBJ whole genome shotgun (WGS) entry which is preliminary data.</text>
</comment>
<dbReference type="GO" id="GO:0008270">
    <property type="term" value="F:zinc ion binding"/>
    <property type="evidence" value="ECO:0007669"/>
    <property type="project" value="UniProtKB-KW"/>
</dbReference>
<dbReference type="PANTHER" id="PTHR11224">
    <property type="entry name" value="MAKORIN-RELATED"/>
    <property type="match status" value="1"/>
</dbReference>
<feature type="compositionally biased region" description="Polar residues" evidence="6">
    <location>
        <begin position="308"/>
        <end position="333"/>
    </location>
</feature>
<dbReference type="AlphaFoldDB" id="A0A1X2GAD1"/>
<feature type="region of interest" description="Disordered" evidence="6">
    <location>
        <begin position="308"/>
        <end position="348"/>
    </location>
</feature>
<feature type="compositionally biased region" description="Pro residues" evidence="6">
    <location>
        <begin position="249"/>
        <end position="259"/>
    </location>
</feature>
<dbReference type="PANTHER" id="PTHR11224:SF10">
    <property type="entry name" value="IP09428P-RELATED"/>
    <property type="match status" value="1"/>
</dbReference>
<dbReference type="STRING" id="101127.A0A1X2GAD1"/>
<dbReference type="PROSITE" id="PS50103">
    <property type="entry name" value="ZF_C3H1"/>
    <property type="match status" value="2"/>
</dbReference>
<feature type="compositionally biased region" description="Low complexity" evidence="6">
    <location>
        <begin position="334"/>
        <end position="347"/>
    </location>
</feature>
<dbReference type="Proteomes" id="UP000242146">
    <property type="component" value="Unassembled WGS sequence"/>
</dbReference>
<dbReference type="OrthoDB" id="411372at2759"/>
<accession>A0A1X2GAD1</accession>
<dbReference type="Gene3D" id="4.10.1000.10">
    <property type="entry name" value="Zinc finger, CCCH-type"/>
    <property type="match status" value="1"/>
</dbReference>
<dbReference type="InterPro" id="IPR000571">
    <property type="entry name" value="Znf_CCCH"/>
</dbReference>
<evidence type="ECO:0000256" key="6">
    <source>
        <dbReference type="SAM" id="MobiDB-lite"/>
    </source>
</evidence>
<keyword evidence="1 5" id="KW-0479">Metal-binding</keyword>
<feature type="zinc finger region" description="C3H1-type" evidence="5">
    <location>
        <begin position="90"/>
        <end position="117"/>
    </location>
</feature>
<keyword evidence="2" id="KW-0677">Repeat</keyword>
<evidence type="ECO:0000256" key="3">
    <source>
        <dbReference type="ARBA" id="ARBA00022771"/>
    </source>
</evidence>
<feature type="region of interest" description="Disordered" evidence="6">
    <location>
        <begin position="195"/>
        <end position="216"/>
    </location>
</feature>
<reference evidence="8 9" key="1">
    <citation type="submission" date="2016-07" db="EMBL/GenBank/DDBJ databases">
        <title>Pervasive Adenine N6-methylation of Active Genes in Fungi.</title>
        <authorList>
            <consortium name="DOE Joint Genome Institute"/>
            <person name="Mondo S.J."/>
            <person name="Dannebaum R.O."/>
            <person name="Kuo R.C."/>
            <person name="Labutti K."/>
            <person name="Haridas S."/>
            <person name="Kuo A."/>
            <person name="Salamov A."/>
            <person name="Ahrendt S.R."/>
            <person name="Lipzen A."/>
            <person name="Sullivan W."/>
            <person name="Andreopoulos W.B."/>
            <person name="Clum A."/>
            <person name="Lindquist E."/>
            <person name="Daum C."/>
            <person name="Ramamoorthy G.K."/>
            <person name="Gryganskyi A."/>
            <person name="Culley D."/>
            <person name="Magnuson J.K."/>
            <person name="James T.Y."/>
            <person name="O'Malley M.A."/>
            <person name="Stajich J.E."/>
            <person name="Spatafora J.W."/>
            <person name="Visel A."/>
            <person name="Grigoriev I.V."/>
        </authorList>
    </citation>
    <scope>NUCLEOTIDE SEQUENCE [LARGE SCALE GENOMIC DNA]</scope>
    <source>
        <strain evidence="8 9">NRRL 3301</strain>
    </source>
</reference>
<evidence type="ECO:0000313" key="8">
    <source>
        <dbReference type="EMBL" id="ORX49101.1"/>
    </source>
</evidence>
<keyword evidence="9" id="KW-1185">Reference proteome</keyword>
<dbReference type="GO" id="GO:0000209">
    <property type="term" value="P:protein polyubiquitination"/>
    <property type="evidence" value="ECO:0007669"/>
    <property type="project" value="InterPro"/>
</dbReference>
<feature type="region of interest" description="Disordered" evidence="6">
    <location>
        <begin position="427"/>
        <end position="469"/>
    </location>
</feature>
<dbReference type="InterPro" id="IPR045072">
    <property type="entry name" value="MKRN-like"/>
</dbReference>
<dbReference type="Pfam" id="PF18044">
    <property type="entry name" value="zf-CCCH_4"/>
    <property type="match status" value="1"/>
</dbReference>
<protein>
    <recommendedName>
        <fullName evidence="7">C3H1-type domain-containing protein</fullName>
    </recommendedName>
</protein>
<feature type="region of interest" description="Disordered" evidence="6">
    <location>
        <begin position="25"/>
        <end position="60"/>
    </location>
</feature>
<dbReference type="Gene3D" id="2.30.30.1190">
    <property type="match status" value="1"/>
</dbReference>
<feature type="zinc finger region" description="C3H1-type" evidence="5">
    <location>
        <begin position="62"/>
        <end position="89"/>
    </location>
</feature>
<feature type="compositionally biased region" description="Low complexity" evidence="6">
    <location>
        <begin position="260"/>
        <end position="275"/>
    </location>
</feature>
<name>A0A1X2GAD1_9FUNG</name>
<evidence type="ECO:0000256" key="1">
    <source>
        <dbReference type="ARBA" id="ARBA00022723"/>
    </source>
</evidence>
<evidence type="ECO:0000313" key="9">
    <source>
        <dbReference type="Proteomes" id="UP000242146"/>
    </source>
</evidence>
<evidence type="ECO:0000256" key="4">
    <source>
        <dbReference type="ARBA" id="ARBA00022833"/>
    </source>
</evidence>
<feature type="domain" description="C3H1-type" evidence="7">
    <location>
        <begin position="62"/>
        <end position="89"/>
    </location>
</feature>